<dbReference type="InterPro" id="IPR020471">
    <property type="entry name" value="AKR"/>
</dbReference>
<protein>
    <recommendedName>
        <fullName evidence="4">NADP-dependent oxidoreductase domain-containing protein</fullName>
    </recommendedName>
</protein>
<keyword evidence="2" id="KW-0521">NADP</keyword>
<evidence type="ECO:0000256" key="1">
    <source>
        <dbReference type="ARBA" id="ARBA00007905"/>
    </source>
</evidence>
<dbReference type="PRINTS" id="PR00069">
    <property type="entry name" value="ALDKETRDTASE"/>
</dbReference>
<keyword evidence="6" id="KW-1185">Reference proteome</keyword>
<dbReference type="PANTHER" id="PTHR43827:SF3">
    <property type="entry name" value="NADP-DEPENDENT OXIDOREDUCTASE DOMAIN-CONTAINING PROTEIN"/>
    <property type="match status" value="1"/>
</dbReference>
<accession>A0A8W8M6I8</accession>
<evidence type="ECO:0000313" key="6">
    <source>
        <dbReference type="Proteomes" id="UP000005408"/>
    </source>
</evidence>
<dbReference type="Gene3D" id="3.20.20.100">
    <property type="entry name" value="NADP-dependent oxidoreductase domain"/>
    <property type="match status" value="1"/>
</dbReference>
<dbReference type="InterPro" id="IPR036812">
    <property type="entry name" value="NAD(P)_OxRdtase_dom_sf"/>
</dbReference>
<evidence type="ECO:0000256" key="2">
    <source>
        <dbReference type="ARBA" id="ARBA00022857"/>
    </source>
</evidence>
<dbReference type="Proteomes" id="UP000005408">
    <property type="component" value="Unassembled WGS sequence"/>
</dbReference>
<keyword evidence="3" id="KW-0560">Oxidoreductase</keyword>
<feature type="domain" description="NADP-dependent oxidoreductase" evidence="4">
    <location>
        <begin position="15"/>
        <end position="146"/>
    </location>
</feature>
<proteinExistence type="inferred from homology"/>
<reference evidence="5" key="1">
    <citation type="submission" date="2022-08" db="UniProtKB">
        <authorList>
            <consortium name="EnsemblMetazoa"/>
        </authorList>
    </citation>
    <scope>IDENTIFICATION</scope>
    <source>
        <strain evidence="5">05x7-T-G4-1.051#20</strain>
    </source>
</reference>
<dbReference type="PANTHER" id="PTHR43827">
    <property type="entry name" value="2,5-DIKETO-D-GLUCONIC ACID REDUCTASE"/>
    <property type="match status" value="1"/>
</dbReference>
<organism evidence="5 6">
    <name type="scientific">Magallana gigas</name>
    <name type="common">Pacific oyster</name>
    <name type="synonym">Crassostrea gigas</name>
    <dbReference type="NCBI Taxonomy" id="29159"/>
    <lineage>
        <taxon>Eukaryota</taxon>
        <taxon>Metazoa</taxon>
        <taxon>Spiralia</taxon>
        <taxon>Lophotrochozoa</taxon>
        <taxon>Mollusca</taxon>
        <taxon>Bivalvia</taxon>
        <taxon>Autobranchia</taxon>
        <taxon>Pteriomorphia</taxon>
        <taxon>Ostreida</taxon>
        <taxon>Ostreoidea</taxon>
        <taxon>Ostreidae</taxon>
        <taxon>Magallana</taxon>
    </lineage>
</organism>
<dbReference type="EnsemblMetazoa" id="G32021.2">
    <property type="protein sequence ID" value="G32021.2:cds"/>
    <property type="gene ID" value="G32021"/>
</dbReference>
<evidence type="ECO:0000256" key="3">
    <source>
        <dbReference type="ARBA" id="ARBA00023002"/>
    </source>
</evidence>
<dbReference type="SUPFAM" id="SSF51430">
    <property type="entry name" value="NAD(P)-linked oxidoreductase"/>
    <property type="match status" value="1"/>
</dbReference>
<name>A0A8W8M6I8_MAGGI</name>
<dbReference type="AlphaFoldDB" id="A0A8W8M6I8"/>
<evidence type="ECO:0000313" key="5">
    <source>
        <dbReference type="EnsemblMetazoa" id="G32021.2:cds"/>
    </source>
</evidence>
<dbReference type="Pfam" id="PF00248">
    <property type="entry name" value="Aldo_ket_red"/>
    <property type="match status" value="1"/>
</dbReference>
<dbReference type="InterPro" id="IPR018170">
    <property type="entry name" value="Aldo/ket_reductase_CS"/>
</dbReference>
<evidence type="ECO:0000259" key="4">
    <source>
        <dbReference type="Pfam" id="PF00248"/>
    </source>
</evidence>
<dbReference type="InterPro" id="IPR023210">
    <property type="entry name" value="NADP_OxRdtase_dom"/>
</dbReference>
<dbReference type="PROSITE" id="PS00798">
    <property type="entry name" value="ALDOKETO_REDUCTASE_1"/>
    <property type="match status" value="1"/>
</dbReference>
<comment type="similarity">
    <text evidence="1">Belongs to the aldo/keto reductase family.</text>
</comment>
<dbReference type="GO" id="GO:0016616">
    <property type="term" value="F:oxidoreductase activity, acting on the CH-OH group of donors, NAD or NADP as acceptor"/>
    <property type="evidence" value="ECO:0007669"/>
    <property type="project" value="UniProtKB-ARBA"/>
</dbReference>
<sequence length="187" mass="20997">MNATLRNGNCIPFVGFGTFKIRSKEDVQKTIKAALDVGYRLIDTASVYRNEAEIGQCLKEYVPSNNLERSDIFITSKLGPKDQGEGTCFAAFHRSLSNLDCQYLDLYLIHWPGTQGRKPDDPDQGELRVGSWRDLIKLQKEGICMTCLHGISAPGHIIQELCRNAHQPCEFVVCLHVKIATLDLHVH</sequence>